<feature type="domain" description="VWF/SSPO/Zonadhesin-like cysteine-rich" evidence="2">
    <location>
        <begin position="42"/>
        <end position="117"/>
    </location>
</feature>
<feature type="non-terminal residue" evidence="3">
    <location>
        <position position="204"/>
    </location>
</feature>
<evidence type="ECO:0000259" key="2">
    <source>
        <dbReference type="SMART" id="SM00832"/>
    </source>
</evidence>
<organism evidence="3 4">
    <name type="scientific">Albula glossodonta</name>
    <name type="common">roundjaw bonefish</name>
    <dbReference type="NCBI Taxonomy" id="121402"/>
    <lineage>
        <taxon>Eukaryota</taxon>
        <taxon>Metazoa</taxon>
        <taxon>Chordata</taxon>
        <taxon>Craniata</taxon>
        <taxon>Vertebrata</taxon>
        <taxon>Euteleostomi</taxon>
        <taxon>Actinopterygii</taxon>
        <taxon>Neopterygii</taxon>
        <taxon>Teleostei</taxon>
        <taxon>Albuliformes</taxon>
        <taxon>Albulidae</taxon>
        <taxon>Albula</taxon>
    </lineage>
</organism>
<proteinExistence type="predicted"/>
<feature type="non-terminal residue" evidence="3">
    <location>
        <position position="1"/>
    </location>
</feature>
<sequence>RGSSKVHSPAELVRSWDTGALPWCLEWCQGDCLTCTPEQRKDHSGPSACGKLLNETGPFSICHNKVEPGRFYNNCVSELCSHRDPRIALCRSLANYVAACQEADVKIHDWRSPDFCEQVCPKGMVYKLCPVSPNQSCDGLPSPDASLTPPGACYENCVCQTGLLLSGSLCVQPGNCGCVHHGQYLQPGEEVATCTERCVCQAGG</sequence>
<dbReference type="OrthoDB" id="3438930at2759"/>
<dbReference type="PANTHER" id="PTHR11339:SF373">
    <property type="entry name" value="VWFD DOMAIN-CONTAINING PROTEIN"/>
    <property type="match status" value="1"/>
</dbReference>
<reference evidence="3" key="1">
    <citation type="thesis" date="2021" institute="BYU ScholarsArchive" country="Provo, UT, USA">
        <title>Applications of and Algorithms for Genome Assembly and Genomic Analyses with an Emphasis on Marine Teleosts.</title>
        <authorList>
            <person name="Pickett B.D."/>
        </authorList>
    </citation>
    <scope>NUCLEOTIDE SEQUENCE</scope>
    <source>
        <strain evidence="3">HI-2016</strain>
    </source>
</reference>
<dbReference type="GO" id="GO:0005615">
    <property type="term" value="C:extracellular space"/>
    <property type="evidence" value="ECO:0007669"/>
    <property type="project" value="TreeGrafter"/>
</dbReference>
<dbReference type="PANTHER" id="PTHR11339">
    <property type="entry name" value="EXTRACELLULAR MATRIX GLYCOPROTEIN RELATED"/>
    <property type="match status" value="1"/>
</dbReference>
<dbReference type="Pfam" id="PF01826">
    <property type="entry name" value="TIL"/>
    <property type="match status" value="1"/>
</dbReference>
<evidence type="ECO:0000256" key="1">
    <source>
        <dbReference type="ARBA" id="ARBA00023157"/>
    </source>
</evidence>
<evidence type="ECO:0000313" key="3">
    <source>
        <dbReference type="EMBL" id="KAG9341765.1"/>
    </source>
</evidence>
<protein>
    <recommendedName>
        <fullName evidence="2">VWF/SSPO/Zonadhesin-like cysteine-rich domain-containing protein</fullName>
    </recommendedName>
</protein>
<dbReference type="Pfam" id="PF08742">
    <property type="entry name" value="C8"/>
    <property type="match status" value="1"/>
</dbReference>
<dbReference type="EMBL" id="JAFBMS010000032">
    <property type="protein sequence ID" value="KAG9341765.1"/>
    <property type="molecule type" value="Genomic_DNA"/>
</dbReference>
<name>A0A8T2NN28_9TELE</name>
<dbReference type="Proteomes" id="UP000824540">
    <property type="component" value="Unassembled WGS sequence"/>
</dbReference>
<dbReference type="InterPro" id="IPR014853">
    <property type="entry name" value="VWF/SSPO/ZAN-like_Cys-rich_dom"/>
</dbReference>
<dbReference type="InterPro" id="IPR002919">
    <property type="entry name" value="TIL_dom"/>
</dbReference>
<keyword evidence="4" id="KW-1185">Reference proteome</keyword>
<dbReference type="InterPro" id="IPR050780">
    <property type="entry name" value="Mucin_vWF_Thrombospondin_sf"/>
</dbReference>
<gene>
    <name evidence="3" type="ORF">JZ751_018487</name>
</gene>
<dbReference type="AlphaFoldDB" id="A0A8T2NN28"/>
<comment type="caution">
    <text evidence="3">The sequence shown here is derived from an EMBL/GenBank/DDBJ whole genome shotgun (WGS) entry which is preliminary data.</text>
</comment>
<evidence type="ECO:0000313" key="4">
    <source>
        <dbReference type="Proteomes" id="UP000824540"/>
    </source>
</evidence>
<dbReference type="Gene3D" id="2.10.25.10">
    <property type="entry name" value="Laminin"/>
    <property type="match status" value="1"/>
</dbReference>
<dbReference type="SMART" id="SM00832">
    <property type="entry name" value="C8"/>
    <property type="match status" value="1"/>
</dbReference>
<keyword evidence="1" id="KW-1015">Disulfide bond</keyword>
<dbReference type="SUPFAM" id="SSF57567">
    <property type="entry name" value="Serine protease inhibitors"/>
    <property type="match status" value="1"/>
</dbReference>
<dbReference type="InterPro" id="IPR036084">
    <property type="entry name" value="Ser_inhib-like_sf"/>
</dbReference>
<dbReference type="GO" id="GO:0031012">
    <property type="term" value="C:extracellular matrix"/>
    <property type="evidence" value="ECO:0007669"/>
    <property type="project" value="TreeGrafter"/>
</dbReference>
<accession>A0A8T2NN28</accession>